<reference evidence="2 3" key="1">
    <citation type="journal article" date="2017" name="Gigascience">
        <title>Genome sequence of the small brown planthopper, Laodelphax striatellus.</title>
        <authorList>
            <person name="Zhu J."/>
            <person name="Jiang F."/>
            <person name="Wang X."/>
            <person name="Yang P."/>
            <person name="Bao Y."/>
            <person name="Zhao W."/>
            <person name="Wang W."/>
            <person name="Lu H."/>
            <person name="Wang Q."/>
            <person name="Cui N."/>
            <person name="Li J."/>
            <person name="Chen X."/>
            <person name="Luo L."/>
            <person name="Yu J."/>
            <person name="Kang L."/>
            <person name="Cui F."/>
        </authorList>
    </citation>
    <scope>NUCLEOTIDE SEQUENCE [LARGE SCALE GENOMIC DNA]</scope>
    <source>
        <strain evidence="2">Lst14</strain>
    </source>
</reference>
<gene>
    <name evidence="2" type="ORF">LSTR_LSTR006705</name>
</gene>
<proteinExistence type="predicted"/>
<evidence type="ECO:0000313" key="2">
    <source>
        <dbReference type="EMBL" id="RZF42112.1"/>
    </source>
</evidence>
<organism evidence="2 3">
    <name type="scientific">Laodelphax striatellus</name>
    <name type="common">Small brown planthopper</name>
    <name type="synonym">Delphax striatella</name>
    <dbReference type="NCBI Taxonomy" id="195883"/>
    <lineage>
        <taxon>Eukaryota</taxon>
        <taxon>Metazoa</taxon>
        <taxon>Ecdysozoa</taxon>
        <taxon>Arthropoda</taxon>
        <taxon>Hexapoda</taxon>
        <taxon>Insecta</taxon>
        <taxon>Pterygota</taxon>
        <taxon>Neoptera</taxon>
        <taxon>Paraneoptera</taxon>
        <taxon>Hemiptera</taxon>
        <taxon>Auchenorrhyncha</taxon>
        <taxon>Fulgoroidea</taxon>
        <taxon>Delphacidae</taxon>
        <taxon>Criomorphinae</taxon>
        <taxon>Laodelphax</taxon>
    </lineage>
</organism>
<evidence type="ECO:0000256" key="1">
    <source>
        <dbReference type="SAM" id="MobiDB-lite"/>
    </source>
</evidence>
<dbReference type="EMBL" id="QKKF02015641">
    <property type="protein sequence ID" value="RZF42112.1"/>
    <property type="molecule type" value="Genomic_DNA"/>
</dbReference>
<dbReference type="AlphaFoldDB" id="A0A482X8X8"/>
<feature type="compositionally biased region" description="Basic and acidic residues" evidence="1">
    <location>
        <begin position="57"/>
        <end position="78"/>
    </location>
</feature>
<dbReference type="OrthoDB" id="10570233at2759"/>
<evidence type="ECO:0000313" key="3">
    <source>
        <dbReference type="Proteomes" id="UP000291343"/>
    </source>
</evidence>
<dbReference type="InParanoid" id="A0A482X8X8"/>
<keyword evidence="3" id="KW-1185">Reference proteome</keyword>
<feature type="region of interest" description="Disordered" evidence="1">
    <location>
        <begin position="33"/>
        <end position="81"/>
    </location>
</feature>
<accession>A0A482X8X8</accession>
<protein>
    <submittedName>
        <fullName evidence="2">Uncharacterized protein</fullName>
    </submittedName>
</protein>
<name>A0A482X8X8_LAOST</name>
<sequence length="232" mass="27153">MTTTYRELLNELLRIESENRSAVNNPFLQVAVESSGCESKESDGEREEEQLLQGAIDSKKHDGENHGDKKQDGKKLDEQGEVACAFVNPEKKEDRKGLDPNHIFETSEMRDGEEDPEEKEIVYWMKRLMTDDYEEPQSPVKRYEIKRFTNSSEDFAFKVFVEERPQDAEPYDPNKLILPPNVTIYNGTRAYHRNESRLLSCFSCFKCLPCVKRERMRKRMHASGLRNENHRK</sequence>
<comment type="caution">
    <text evidence="2">The sequence shown here is derived from an EMBL/GenBank/DDBJ whole genome shotgun (WGS) entry which is preliminary data.</text>
</comment>
<dbReference type="Proteomes" id="UP000291343">
    <property type="component" value="Unassembled WGS sequence"/>
</dbReference>